<keyword evidence="7" id="KW-0169">Cobalamin biosynthesis</keyword>
<gene>
    <name evidence="7" type="primary">cbiA</name>
    <name evidence="10" type="ORF">B1B05_07040</name>
    <name evidence="11" type="ORF">SAMN05443094_10381</name>
</gene>
<keyword evidence="6 7" id="KW-0315">Glutamine amidotransferase</keyword>
<evidence type="ECO:0000313" key="10">
    <source>
        <dbReference type="EMBL" id="OXS78360.1"/>
    </source>
</evidence>
<evidence type="ECO:0000259" key="9">
    <source>
        <dbReference type="Pfam" id="PF07685"/>
    </source>
</evidence>
<dbReference type="PANTHER" id="PTHR43873">
    <property type="entry name" value="COBYRINATE A,C-DIAMIDE SYNTHASE"/>
    <property type="match status" value="1"/>
</dbReference>
<dbReference type="GO" id="GO:0005524">
    <property type="term" value="F:ATP binding"/>
    <property type="evidence" value="ECO:0007669"/>
    <property type="project" value="UniProtKB-UniRule"/>
</dbReference>
<comment type="catalytic activity">
    <reaction evidence="7">
        <text>cob(II)yrinate + 2 L-glutamine + 2 ATP + 2 H2O = cob(II)yrinate a,c diamide + 2 L-glutamate + 2 ADP + 2 phosphate + 2 H(+)</text>
        <dbReference type="Rhea" id="RHEA:26289"/>
        <dbReference type="ChEBI" id="CHEBI:15377"/>
        <dbReference type="ChEBI" id="CHEBI:15378"/>
        <dbReference type="ChEBI" id="CHEBI:29985"/>
        <dbReference type="ChEBI" id="CHEBI:30616"/>
        <dbReference type="ChEBI" id="CHEBI:43474"/>
        <dbReference type="ChEBI" id="CHEBI:58359"/>
        <dbReference type="ChEBI" id="CHEBI:58537"/>
        <dbReference type="ChEBI" id="CHEBI:58894"/>
        <dbReference type="ChEBI" id="CHEBI:456216"/>
        <dbReference type="EC" id="6.3.5.11"/>
    </reaction>
</comment>
<evidence type="ECO:0000313" key="12">
    <source>
        <dbReference type="Proteomes" id="UP000186385"/>
    </source>
</evidence>
<reference evidence="11 12" key="1">
    <citation type="submission" date="2017-01" db="EMBL/GenBank/DDBJ databases">
        <authorList>
            <person name="Mah S.A."/>
            <person name="Swanson W.J."/>
            <person name="Moy G.W."/>
            <person name="Vacquier V.D."/>
        </authorList>
    </citation>
    <scope>NUCLEOTIDE SEQUENCE [LARGE SCALE GENOMIC DNA]</scope>
    <source>
        <strain evidence="11 12">NIO-1016</strain>
    </source>
</reference>
<evidence type="ECO:0000256" key="6">
    <source>
        <dbReference type="ARBA" id="ARBA00022962"/>
    </source>
</evidence>
<dbReference type="UniPathway" id="UPA00148">
    <property type="reaction ID" value="UER00231"/>
</dbReference>
<keyword evidence="2 7" id="KW-0436">Ligase</keyword>
<keyword evidence="4 7" id="KW-0067">ATP-binding</keyword>
<dbReference type="STRING" id="1017273.SAMN05443094_10381"/>
<sequence length="460" mass="49637">MPKRFIIAGTGSGAGKTTATLALLGALNRRGLTVQPFKCGPDYIDPTYHTAICKRQSRNLDSWMGDADTMKDIFARTSKDADISIIEGVMGMFDGKDPLSNEGSTSHISALLEAPVLLVIDASGTARSAAAMVKGFQAMAPGQIVAVLANKTGSDGHFRMIEAAVMQECGIPVVGHLLKMPGIHVPERHLGLVPAVERGDLHPFFQSLADAAEQTIDLDLLLQCAEAPEIHAEPTGFFDEKQGSPVTIAVAKDAAFHFYYEENFDMLRASGAELRFFSPLAGEPVPSEADALYIGGGFPEEFAPGLAAQCEVKESIRAVISGGMPALAECGGFMYLTEELVTIDGRFHSMCGLIKGKTIMKSTRVALGYRELTSMNGAWLPEGLSLKGHEFHYSMFEQQEELEPAFQSKSRFGEKADGCLVFNAIAGYAHLYFPSNPAVPAAFVEAARAYQRQRKNMTKK</sequence>
<dbReference type="GO" id="GO:0042242">
    <property type="term" value="F:cobyrinic acid a,c-diamide synthase activity"/>
    <property type="evidence" value="ECO:0007669"/>
    <property type="project" value="UniProtKB-UniRule"/>
</dbReference>
<dbReference type="EMBL" id="MWSK01000003">
    <property type="protein sequence ID" value="OXS78360.1"/>
    <property type="molecule type" value="Genomic_DNA"/>
</dbReference>
<dbReference type="AlphaFoldDB" id="A0A1N6TUM3"/>
<feature type="domain" description="CobB/CobQ-like glutamine amidotransferase" evidence="9">
    <location>
        <begin position="247"/>
        <end position="436"/>
    </location>
</feature>
<evidence type="ECO:0000313" key="11">
    <source>
        <dbReference type="EMBL" id="SIQ57021.1"/>
    </source>
</evidence>
<dbReference type="CDD" id="cd03130">
    <property type="entry name" value="GATase1_CobB"/>
    <property type="match status" value="1"/>
</dbReference>
<comment type="function">
    <text evidence="7">Catalyzes the ATP-dependent amidation of the two carboxylate groups at positions a and c of cobyrinate, using either L-glutamine or ammonia as the nitrogen source.</text>
</comment>
<dbReference type="SUPFAM" id="SSF52317">
    <property type="entry name" value="Class I glutamine amidotransferase-like"/>
    <property type="match status" value="1"/>
</dbReference>
<dbReference type="Pfam" id="PF01656">
    <property type="entry name" value="CbiA"/>
    <property type="match status" value="1"/>
</dbReference>
<dbReference type="Gene3D" id="3.40.50.880">
    <property type="match status" value="1"/>
</dbReference>
<dbReference type="PANTHER" id="PTHR43873:SF1">
    <property type="entry name" value="COBYRINATE A,C-DIAMIDE SYNTHASE"/>
    <property type="match status" value="1"/>
</dbReference>
<comment type="similarity">
    <text evidence="7">Belongs to the CobB/CbiA family.</text>
</comment>
<dbReference type="GO" id="GO:0009236">
    <property type="term" value="P:cobalamin biosynthetic process"/>
    <property type="evidence" value="ECO:0007669"/>
    <property type="project" value="UniProtKB-UniRule"/>
</dbReference>
<dbReference type="CDD" id="cd05388">
    <property type="entry name" value="CobB_N"/>
    <property type="match status" value="1"/>
</dbReference>
<dbReference type="HAMAP" id="MF_00027">
    <property type="entry name" value="CobB_CbiA"/>
    <property type="match status" value="1"/>
</dbReference>
<evidence type="ECO:0000313" key="13">
    <source>
        <dbReference type="Proteomes" id="UP000215545"/>
    </source>
</evidence>
<accession>A0A1N6TUM3</accession>
<keyword evidence="13" id="KW-1185">Reference proteome</keyword>
<dbReference type="Proteomes" id="UP000186385">
    <property type="component" value="Unassembled WGS sequence"/>
</dbReference>
<evidence type="ECO:0000256" key="4">
    <source>
        <dbReference type="ARBA" id="ARBA00022840"/>
    </source>
</evidence>
<dbReference type="EMBL" id="FTLX01000003">
    <property type="protein sequence ID" value="SIQ57021.1"/>
    <property type="molecule type" value="Genomic_DNA"/>
</dbReference>
<dbReference type="SUPFAM" id="SSF52540">
    <property type="entry name" value="P-loop containing nucleoside triphosphate hydrolases"/>
    <property type="match status" value="1"/>
</dbReference>
<dbReference type="PROSITE" id="PS51274">
    <property type="entry name" value="GATASE_COBBQ"/>
    <property type="match status" value="1"/>
</dbReference>
<dbReference type="Pfam" id="PF07685">
    <property type="entry name" value="GATase_3"/>
    <property type="match status" value="1"/>
</dbReference>
<dbReference type="Proteomes" id="UP000215545">
    <property type="component" value="Unassembled WGS sequence"/>
</dbReference>
<dbReference type="NCBIfam" id="TIGR00379">
    <property type="entry name" value="cobB"/>
    <property type="match status" value="1"/>
</dbReference>
<dbReference type="InterPro" id="IPR004484">
    <property type="entry name" value="CbiA/CobB_synth"/>
</dbReference>
<dbReference type="InterPro" id="IPR011698">
    <property type="entry name" value="GATase_3"/>
</dbReference>
<dbReference type="InterPro" id="IPR029062">
    <property type="entry name" value="Class_I_gatase-like"/>
</dbReference>
<name>A0A1N6TUM3_9BACI</name>
<reference evidence="10" key="3">
    <citation type="submission" date="2017-03" db="EMBL/GenBank/DDBJ databases">
        <authorList>
            <person name="Dastager S.G."/>
            <person name="Neurgaonkar P.S."/>
            <person name="Dharne M.S."/>
        </authorList>
    </citation>
    <scope>NUCLEOTIDE SEQUENCE</scope>
    <source>
        <strain evidence="10">DSM 25145</strain>
    </source>
</reference>
<feature type="site" description="Increases nucleophilicity of active site Cys" evidence="7">
    <location>
        <position position="430"/>
    </location>
</feature>
<dbReference type="OrthoDB" id="9764035at2"/>
<evidence type="ECO:0000256" key="5">
    <source>
        <dbReference type="ARBA" id="ARBA00022842"/>
    </source>
</evidence>
<keyword evidence="3 7" id="KW-0547">Nucleotide-binding</keyword>
<evidence type="ECO:0000259" key="8">
    <source>
        <dbReference type="Pfam" id="PF01656"/>
    </source>
</evidence>
<keyword evidence="5 7" id="KW-0460">Magnesium</keyword>
<dbReference type="RefSeq" id="WP_045851600.1">
    <property type="nucleotide sequence ID" value="NZ_FTLX01000003.1"/>
</dbReference>
<evidence type="ECO:0000256" key="7">
    <source>
        <dbReference type="HAMAP-Rule" id="MF_00027"/>
    </source>
</evidence>
<reference evidence="13" key="2">
    <citation type="submission" date="2017-03" db="EMBL/GenBank/DDBJ databases">
        <title>Bacillus sp. V-88(T) DSM27956, whole genome shotgun sequencing project.</title>
        <authorList>
            <person name="Dastager S.G."/>
            <person name="Neurgaonkar P.S."/>
            <person name="Dharne M.S."/>
        </authorList>
    </citation>
    <scope>NUCLEOTIDE SEQUENCE [LARGE SCALE GENOMIC DNA]</scope>
    <source>
        <strain evidence="13">DSM 25145</strain>
    </source>
</reference>
<protein>
    <recommendedName>
        <fullName evidence="7">Cobyrinate a,c-diamide synthase</fullName>
        <ecNumber evidence="7">6.3.5.11</ecNumber>
    </recommendedName>
    <alternativeName>
        <fullName evidence="7">Cobyrinic acid a,c-diamide synthetase</fullName>
    </alternativeName>
</protein>
<dbReference type="EC" id="6.3.5.11" evidence="7"/>
<feature type="domain" description="CobQ/CobB/MinD/ParA nucleotide binding" evidence="8">
    <location>
        <begin position="6"/>
        <end position="183"/>
    </location>
</feature>
<dbReference type="InterPro" id="IPR002586">
    <property type="entry name" value="CobQ/CobB/MinD/ParA_Nub-bd_dom"/>
</dbReference>
<dbReference type="NCBIfam" id="NF002204">
    <property type="entry name" value="PRK01077.1"/>
    <property type="match status" value="1"/>
</dbReference>
<feature type="active site" description="Nucleophile" evidence="7">
    <location>
        <position position="330"/>
    </location>
</feature>
<organism evidence="11 12">
    <name type="scientific">Domibacillus enclensis</name>
    <dbReference type="NCBI Taxonomy" id="1017273"/>
    <lineage>
        <taxon>Bacteria</taxon>
        <taxon>Bacillati</taxon>
        <taxon>Bacillota</taxon>
        <taxon>Bacilli</taxon>
        <taxon>Bacillales</taxon>
        <taxon>Bacillaceae</taxon>
        <taxon>Domibacillus</taxon>
    </lineage>
</organism>
<dbReference type="InterPro" id="IPR027417">
    <property type="entry name" value="P-loop_NTPase"/>
</dbReference>
<dbReference type="Gene3D" id="3.40.50.300">
    <property type="entry name" value="P-loop containing nucleotide triphosphate hydrolases"/>
    <property type="match status" value="2"/>
</dbReference>
<comment type="pathway">
    <text evidence="7">Cofactor biosynthesis; adenosylcobalamin biosynthesis; cob(II)yrinate a,c-diamide from sirohydrochlorin (anaerobic route): step 10/10.</text>
</comment>
<proteinExistence type="inferred from homology"/>
<comment type="miscellaneous">
    <text evidence="7">The a and c carboxylates of cobyrinate are activated for nucleophilic attack via formation of a phosphorylated intermediate by ATP. CbiA catalyzes first the amidation of the c-carboxylate, and then that of the a-carboxylate.</text>
</comment>
<evidence type="ECO:0000256" key="1">
    <source>
        <dbReference type="ARBA" id="ARBA00001946"/>
    </source>
</evidence>
<comment type="domain">
    <text evidence="7">Comprises of two domains. The C-terminal domain contains the binding site for glutamine and catalyzes the hydrolysis of this substrate to glutamate and ammonia. The N-terminal domain is anticipated to bind ATP and cobyrinate and catalyzes the ultimate synthesis of the diamide product. The ammonia produced via the glutaminase domain is probably translocated to the adjacent domain via a molecular tunnel, where it reacts with an activated intermediate.</text>
</comment>
<evidence type="ECO:0000256" key="3">
    <source>
        <dbReference type="ARBA" id="ARBA00022741"/>
    </source>
</evidence>
<comment type="cofactor">
    <cofactor evidence="1 7">
        <name>Mg(2+)</name>
        <dbReference type="ChEBI" id="CHEBI:18420"/>
    </cofactor>
</comment>
<evidence type="ECO:0000256" key="2">
    <source>
        <dbReference type="ARBA" id="ARBA00022598"/>
    </source>
</evidence>